<organism evidence="2 3">
    <name type="scientific">Caerostris darwini</name>
    <dbReference type="NCBI Taxonomy" id="1538125"/>
    <lineage>
        <taxon>Eukaryota</taxon>
        <taxon>Metazoa</taxon>
        <taxon>Ecdysozoa</taxon>
        <taxon>Arthropoda</taxon>
        <taxon>Chelicerata</taxon>
        <taxon>Arachnida</taxon>
        <taxon>Araneae</taxon>
        <taxon>Araneomorphae</taxon>
        <taxon>Entelegynae</taxon>
        <taxon>Araneoidea</taxon>
        <taxon>Araneidae</taxon>
        <taxon>Caerostris</taxon>
    </lineage>
</organism>
<gene>
    <name evidence="2" type="ORF">CDAR_114311</name>
</gene>
<proteinExistence type="predicted"/>
<sequence length="91" mass="10625">MVEKSKTHQKNFPKDTNSHSREREKDCSSNLLPINLMKTRRVEHNHFLLPPPNSLVDEQTLPAFAKETAEHWEVTYYRDGFSDSVVSVDLR</sequence>
<comment type="caution">
    <text evidence="2">The sequence shown here is derived from an EMBL/GenBank/DDBJ whole genome shotgun (WGS) entry which is preliminary data.</text>
</comment>
<reference evidence="2 3" key="1">
    <citation type="submission" date="2021-06" db="EMBL/GenBank/DDBJ databases">
        <title>Caerostris darwini draft genome.</title>
        <authorList>
            <person name="Kono N."/>
            <person name="Arakawa K."/>
        </authorList>
    </citation>
    <scope>NUCLEOTIDE SEQUENCE [LARGE SCALE GENOMIC DNA]</scope>
</reference>
<feature type="region of interest" description="Disordered" evidence="1">
    <location>
        <begin position="1"/>
        <end position="30"/>
    </location>
</feature>
<dbReference type="Proteomes" id="UP001054837">
    <property type="component" value="Unassembled WGS sequence"/>
</dbReference>
<dbReference type="EMBL" id="BPLQ01000173">
    <property type="protein sequence ID" value="GIX68292.1"/>
    <property type="molecule type" value="Genomic_DNA"/>
</dbReference>
<protein>
    <submittedName>
        <fullName evidence="2">Uncharacterized protein</fullName>
    </submittedName>
</protein>
<evidence type="ECO:0000313" key="3">
    <source>
        <dbReference type="Proteomes" id="UP001054837"/>
    </source>
</evidence>
<evidence type="ECO:0000313" key="2">
    <source>
        <dbReference type="EMBL" id="GIX68292.1"/>
    </source>
</evidence>
<feature type="compositionally biased region" description="Basic and acidic residues" evidence="1">
    <location>
        <begin position="1"/>
        <end position="27"/>
    </location>
</feature>
<dbReference type="AlphaFoldDB" id="A0AAV4M940"/>
<name>A0AAV4M940_9ARAC</name>
<evidence type="ECO:0000256" key="1">
    <source>
        <dbReference type="SAM" id="MobiDB-lite"/>
    </source>
</evidence>
<accession>A0AAV4M940</accession>
<keyword evidence="3" id="KW-1185">Reference proteome</keyword>